<keyword evidence="2" id="KW-1185">Reference proteome</keyword>
<gene>
    <name evidence="1" type="ORF">NAS2_1212</name>
</gene>
<sequence length="88" mass="10237">MQSTEYVMGIKRSCTSDSYLAMVKWDKRDEVLEMLRNKLSDFEGFEDLFYSGDFNGHRIVYYYKSGRLLLETSGEEDAEAILSSLLSR</sequence>
<evidence type="ECO:0000313" key="2">
    <source>
        <dbReference type="Proteomes" id="UP000509448"/>
    </source>
</evidence>
<proteinExistence type="predicted"/>
<protein>
    <submittedName>
        <fullName evidence="1">Uncharacterized protein</fullName>
    </submittedName>
</protein>
<reference evidence="1 2" key="1">
    <citation type="journal article" date="2019" name="ISME J.">
        <title>Isolation and characterization of a thermophilic sulfur- and iron-reducing thaumarchaeote from a terrestrial acidic hot spring.</title>
        <authorList>
            <person name="Kato S."/>
            <person name="Itoh T."/>
            <person name="Yuki M."/>
            <person name="Nagamori M."/>
            <person name="Ohnishi M."/>
            <person name="Uematsu K."/>
            <person name="Suzuki K."/>
            <person name="Takashina T."/>
            <person name="Ohkuma M."/>
        </authorList>
    </citation>
    <scope>NUCLEOTIDE SEQUENCE [LARGE SCALE GENOMIC DNA]</scope>
    <source>
        <strain evidence="1 2">NAS-02</strain>
    </source>
</reference>
<dbReference type="AlphaFoldDB" id="A0A4P2VEN6"/>
<dbReference type="EMBL" id="AP018732">
    <property type="protein sequence ID" value="BBE42601.1"/>
    <property type="molecule type" value="Genomic_DNA"/>
</dbReference>
<name>A0A4P2VEN6_9ARCH</name>
<evidence type="ECO:0000313" key="1">
    <source>
        <dbReference type="EMBL" id="BBE42601.1"/>
    </source>
</evidence>
<dbReference type="Proteomes" id="UP000509448">
    <property type="component" value="Chromosome"/>
</dbReference>
<accession>A0A4P2VEN6</accession>
<dbReference type="GeneID" id="55585024"/>
<organism evidence="1 2">
    <name type="scientific">Conexivisphaera calida</name>
    <dbReference type="NCBI Taxonomy" id="1874277"/>
    <lineage>
        <taxon>Archaea</taxon>
        <taxon>Nitrososphaerota</taxon>
        <taxon>Conexivisphaeria</taxon>
        <taxon>Conexivisphaerales</taxon>
        <taxon>Conexivisphaeraceae</taxon>
        <taxon>Conexivisphaera</taxon>
    </lineage>
</organism>
<dbReference type="KEGG" id="ccai:NAS2_1212"/>
<dbReference type="RefSeq" id="WP_174448816.1">
    <property type="nucleotide sequence ID" value="NZ_AP018732.1"/>
</dbReference>